<feature type="region of interest" description="Disordered" evidence="1">
    <location>
        <begin position="149"/>
        <end position="183"/>
    </location>
</feature>
<dbReference type="EMBL" id="JSAM01000123">
    <property type="protein sequence ID" value="KIA76314.1"/>
    <property type="molecule type" value="Genomic_DNA"/>
</dbReference>
<accession>A0A0C1EI48</accession>
<dbReference type="AlphaFoldDB" id="A0A0C1EI48"/>
<dbReference type="RefSeq" id="WP_013924256.1">
    <property type="nucleotide sequence ID" value="NZ_JSAM01000123.1"/>
</dbReference>
<gene>
    <name evidence="2" type="ORF">DB43_AM00290</name>
</gene>
<protein>
    <submittedName>
        <fullName evidence="2">Uncharacterized protein</fullName>
    </submittedName>
</protein>
<reference evidence="2 3" key="1">
    <citation type="journal article" date="2014" name="Mol. Biol. Evol.">
        <title>Massive expansion of Ubiquitination-related gene families within the Chlamydiae.</title>
        <authorList>
            <person name="Domman D."/>
            <person name="Collingro A."/>
            <person name="Lagkouvardos I."/>
            <person name="Gehre L."/>
            <person name="Weinmaier T."/>
            <person name="Rattei T."/>
            <person name="Subtil A."/>
            <person name="Horn M."/>
        </authorList>
    </citation>
    <scope>NUCLEOTIDE SEQUENCE [LARGE SCALE GENOMIC DNA]</scope>
    <source>
        <strain evidence="2 3">OEW1</strain>
    </source>
</reference>
<sequence>MTSLSMSRMNSRDDMTSNEVIVPVYIKRKLSQSIAYEDGRVDAVVLVTLLEKNEKSLEPVFAEHRFAVLTKQNERFMSLTIHRNKMADIVPEEHLRELLIKEGENAKKRLLAQSFRRYDETFIHFFKDDKYNEYRSFYLGETNVFPEIKEEREKAEPQTPREKNEKKTRRFFKNPFAKKTSNN</sequence>
<organism evidence="2 3">
    <name type="scientific">Parachlamydia acanthamoebae</name>
    <dbReference type="NCBI Taxonomy" id="83552"/>
    <lineage>
        <taxon>Bacteria</taxon>
        <taxon>Pseudomonadati</taxon>
        <taxon>Chlamydiota</taxon>
        <taxon>Chlamydiia</taxon>
        <taxon>Parachlamydiales</taxon>
        <taxon>Parachlamydiaceae</taxon>
        <taxon>Parachlamydia</taxon>
    </lineage>
</organism>
<proteinExistence type="predicted"/>
<feature type="compositionally biased region" description="Basic and acidic residues" evidence="1">
    <location>
        <begin position="149"/>
        <end position="165"/>
    </location>
</feature>
<evidence type="ECO:0000313" key="3">
    <source>
        <dbReference type="Proteomes" id="UP000031307"/>
    </source>
</evidence>
<comment type="caution">
    <text evidence="2">The sequence shown here is derived from an EMBL/GenBank/DDBJ whole genome shotgun (WGS) entry which is preliminary data.</text>
</comment>
<evidence type="ECO:0000256" key="1">
    <source>
        <dbReference type="SAM" id="MobiDB-lite"/>
    </source>
</evidence>
<evidence type="ECO:0000313" key="2">
    <source>
        <dbReference type="EMBL" id="KIA76314.1"/>
    </source>
</evidence>
<name>A0A0C1EI48_9BACT</name>
<dbReference type="PATRIC" id="fig|83552.4.peg.2598"/>
<dbReference type="Proteomes" id="UP000031307">
    <property type="component" value="Unassembled WGS sequence"/>
</dbReference>